<comment type="caution">
    <text evidence="1">The sequence shown here is derived from an EMBL/GenBank/DDBJ whole genome shotgun (WGS) entry which is preliminary data.</text>
</comment>
<dbReference type="AlphaFoldDB" id="A0A839ENH8"/>
<organism evidence="1 2">
    <name type="scientific">Phyllobacterium myrsinacearum</name>
    <dbReference type="NCBI Taxonomy" id="28101"/>
    <lineage>
        <taxon>Bacteria</taxon>
        <taxon>Pseudomonadati</taxon>
        <taxon>Pseudomonadota</taxon>
        <taxon>Alphaproteobacteria</taxon>
        <taxon>Hyphomicrobiales</taxon>
        <taxon>Phyllobacteriaceae</taxon>
        <taxon>Phyllobacterium</taxon>
    </lineage>
</organism>
<name>A0A839ENH8_9HYPH</name>
<protein>
    <submittedName>
        <fullName evidence="1">Uncharacterized protein</fullName>
    </submittedName>
</protein>
<evidence type="ECO:0000313" key="2">
    <source>
        <dbReference type="Proteomes" id="UP000549052"/>
    </source>
</evidence>
<accession>A0A839ENH8</accession>
<dbReference type="RefSeq" id="WP_182552204.1">
    <property type="nucleotide sequence ID" value="NZ_JACGXN010000016.1"/>
</dbReference>
<gene>
    <name evidence="1" type="ORF">FHW16_005386</name>
</gene>
<dbReference type="EMBL" id="JACGXN010000016">
    <property type="protein sequence ID" value="MBA8881641.1"/>
    <property type="molecule type" value="Genomic_DNA"/>
</dbReference>
<evidence type="ECO:0000313" key="1">
    <source>
        <dbReference type="EMBL" id="MBA8881641.1"/>
    </source>
</evidence>
<sequence>MIDLYHVHERYSDDDNSLLVRASSPEEAAKLWWEYYEYEPDPMMGEIAISLCMADLNVIGAIPWNQTLGMFEVGAKKIEDWL</sequence>
<keyword evidence="2" id="KW-1185">Reference proteome</keyword>
<dbReference type="Proteomes" id="UP000549052">
    <property type="component" value="Unassembled WGS sequence"/>
</dbReference>
<reference evidence="1 2" key="1">
    <citation type="submission" date="2020-07" db="EMBL/GenBank/DDBJ databases">
        <title>Genomic Encyclopedia of Type Strains, Phase IV (KMG-V): Genome sequencing to study the core and pangenomes of soil and plant-associated prokaryotes.</title>
        <authorList>
            <person name="Whitman W."/>
        </authorList>
    </citation>
    <scope>NUCLEOTIDE SEQUENCE [LARGE SCALE GENOMIC DNA]</scope>
    <source>
        <strain evidence="1 2">AN3</strain>
    </source>
</reference>
<proteinExistence type="predicted"/>